<feature type="chain" id="PRO_5039454558" description="beta-N-acetylhexosaminidase" evidence="6">
    <location>
        <begin position="31"/>
        <end position="586"/>
    </location>
</feature>
<dbReference type="OrthoDB" id="9805821at2"/>
<dbReference type="Pfam" id="PF00933">
    <property type="entry name" value="Glyco_hydro_3"/>
    <property type="match status" value="1"/>
</dbReference>
<organism evidence="8 9">
    <name type="scientific">Paludifilum halophilum</name>
    <dbReference type="NCBI Taxonomy" id="1642702"/>
    <lineage>
        <taxon>Bacteria</taxon>
        <taxon>Bacillati</taxon>
        <taxon>Bacillota</taxon>
        <taxon>Bacilli</taxon>
        <taxon>Bacillales</taxon>
        <taxon>Thermoactinomycetaceae</taxon>
        <taxon>Paludifilum</taxon>
    </lineage>
</organism>
<dbReference type="Gene3D" id="3.40.50.1700">
    <property type="entry name" value="Glycoside hydrolase family 3 C-terminal domain"/>
    <property type="match status" value="1"/>
</dbReference>
<keyword evidence="5" id="KW-0326">Glycosidase</keyword>
<dbReference type="InterPro" id="IPR036962">
    <property type="entry name" value="Glyco_hydro_3_N_sf"/>
</dbReference>
<dbReference type="PRINTS" id="PR00133">
    <property type="entry name" value="GLHYDRLASE3"/>
</dbReference>
<keyword evidence="9" id="KW-1185">Reference proteome</keyword>
<dbReference type="InterPro" id="IPR036881">
    <property type="entry name" value="Glyco_hydro_3_C_sf"/>
</dbReference>
<sequence length="586" mass="63599">MQGYPVRSGIFFALICSLLLLLPSSIPMTAAVWNQPDPDKSGWVEKKIAQMTLDEKIGQMFMVGFQNGDQPAREVNEQVQKLILEEHVGGIILFDRNVENPWQVAGLTRRLQQLSLTSSPGIPLLISMDQEGGKIVRMREGVTVFPGNMAIGATRDSSLAYRAGRITGEELRAMGINMNLAPVLDVNNNAKNPIIGVRSFAGDPVLAARMATANLKGYRQGGVLTAVKHFPGHGDTTTDSHIDVPTVPHSLKRLEKVELVPFQKAIEQGVDAVMSAHITFPAIDDTPGLPGTLSKKVLTGLLREKMGYHGVIITDDMEMGAIVENFGADEAAVRAVKAGADMILVSHDLTRQRQSIRSVKKAVKKGDISEDRIDRSLRRILKLKTEKLGERAVLHQPKVEISQVDDGVGTEEHQRQALRIAEAALTQVRDHSDHLPLNPKKTPRVLALSPNHADVLGKAFASRGFRPVTRSIDPDPDSSVIRRLSREAARADAIVIGTSQAGKHPSQADLVQELEATGKPVIVLGLDTPYDLLSFPRVSTYLALYSSNPVALRAAVKGITGEIPITGKLPVEIPGMYPAGHGRTQP</sequence>
<evidence type="ECO:0000256" key="4">
    <source>
        <dbReference type="ARBA" id="ARBA00022801"/>
    </source>
</evidence>
<evidence type="ECO:0000256" key="2">
    <source>
        <dbReference type="ARBA" id="ARBA00005336"/>
    </source>
</evidence>
<dbReference type="GO" id="GO:0005975">
    <property type="term" value="P:carbohydrate metabolic process"/>
    <property type="evidence" value="ECO:0007669"/>
    <property type="project" value="InterPro"/>
</dbReference>
<keyword evidence="4" id="KW-0378">Hydrolase</keyword>
<evidence type="ECO:0000313" key="8">
    <source>
        <dbReference type="EMBL" id="OYD09010.1"/>
    </source>
</evidence>
<dbReference type="GO" id="GO:0004563">
    <property type="term" value="F:beta-N-acetylhexosaminidase activity"/>
    <property type="evidence" value="ECO:0007669"/>
    <property type="project" value="UniProtKB-EC"/>
</dbReference>
<gene>
    <name evidence="8" type="ORF">CHM34_04340</name>
</gene>
<dbReference type="FunFam" id="3.20.20.300:FF:000014">
    <property type="entry name" value="Beta-hexosaminidase, lipoprotein"/>
    <property type="match status" value="1"/>
</dbReference>
<dbReference type="InterPro" id="IPR050226">
    <property type="entry name" value="NagZ_Beta-hexosaminidase"/>
</dbReference>
<dbReference type="GO" id="GO:0009254">
    <property type="term" value="P:peptidoglycan turnover"/>
    <property type="evidence" value="ECO:0007669"/>
    <property type="project" value="TreeGrafter"/>
</dbReference>
<feature type="domain" description="Glycoside hydrolase family 3 N-terminal" evidence="7">
    <location>
        <begin position="52"/>
        <end position="383"/>
    </location>
</feature>
<dbReference type="InterPro" id="IPR017853">
    <property type="entry name" value="GH"/>
</dbReference>
<dbReference type="NCBIfam" id="NF003740">
    <property type="entry name" value="PRK05337.1"/>
    <property type="match status" value="1"/>
</dbReference>
<dbReference type="EC" id="3.2.1.52" evidence="3"/>
<evidence type="ECO:0000256" key="5">
    <source>
        <dbReference type="ARBA" id="ARBA00023295"/>
    </source>
</evidence>
<comment type="catalytic activity">
    <reaction evidence="1">
        <text>Hydrolysis of terminal non-reducing N-acetyl-D-hexosamine residues in N-acetyl-beta-D-hexosaminides.</text>
        <dbReference type="EC" id="3.2.1.52"/>
    </reaction>
</comment>
<dbReference type="PANTHER" id="PTHR30480:SF13">
    <property type="entry name" value="BETA-HEXOSAMINIDASE"/>
    <property type="match status" value="1"/>
</dbReference>
<evidence type="ECO:0000313" key="9">
    <source>
        <dbReference type="Proteomes" id="UP000215459"/>
    </source>
</evidence>
<dbReference type="PANTHER" id="PTHR30480">
    <property type="entry name" value="BETA-HEXOSAMINIDASE-RELATED"/>
    <property type="match status" value="1"/>
</dbReference>
<dbReference type="InterPro" id="IPR001764">
    <property type="entry name" value="Glyco_hydro_3_N"/>
</dbReference>
<feature type="signal peptide" evidence="6">
    <location>
        <begin position="1"/>
        <end position="30"/>
    </location>
</feature>
<reference evidence="8 9" key="1">
    <citation type="submission" date="2017-07" db="EMBL/GenBank/DDBJ databases">
        <title>The genome sequence of Paludifilum halophilum highlights mechanisms for microbial adaptation to high salt environemnts.</title>
        <authorList>
            <person name="Belbahri L."/>
        </authorList>
    </citation>
    <scope>NUCLEOTIDE SEQUENCE [LARGE SCALE GENOMIC DNA]</scope>
    <source>
        <strain evidence="8 9">DSM 102817</strain>
    </source>
</reference>
<protein>
    <recommendedName>
        <fullName evidence="3">beta-N-acetylhexosaminidase</fullName>
        <ecNumber evidence="3">3.2.1.52</ecNumber>
    </recommendedName>
</protein>
<proteinExistence type="inferred from homology"/>
<dbReference type="SUPFAM" id="SSF51445">
    <property type="entry name" value="(Trans)glycosidases"/>
    <property type="match status" value="1"/>
</dbReference>
<evidence type="ECO:0000259" key="7">
    <source>
        <dbReference type="Pfam" id="PF00933"/>
    </source>
</evidence>
<evidence type="ECO:0000256" key="3">
    <source>
        <dbReference type="ARBA" id="ARBA00012663"/>
    </source>
</evidence>
<name>A0A235B9M6_9BACL</name>
<evidence type="ECO:0000256" key="1">
    <source>
        <dbReference type="ARBA" id="ARBA00001231"/>
    </source>
</evidence>
<comment type="caution">
    <text evidence="8">The sequence shown here is derived from an EMBL/GenBank/DDBJ whole genome shotgun (WGS) entry which is preliminary data.</text>
</comment>
<evidence type="ECO:0000256" key="6">
    <source>
        <dbReference type="SAM" id="SignalP"/>
    </source>
</evidence>
<keyword evidence="6" id="KW-0732">Signal</keyword>
<dbReference type="EMBL" id="NOWF01000002">
    <property type="protein sequence ID" value="OYD09010.1"/>
    <property type="molecule type" value="Genomic_DNA"/>
</dbReference>
<dbReference type="RefSeq" id="WP_094263358.1">
    <property type="nucleotide sequence ID" value="NZ_NOWF01000002.1"/>
</dbReference>
<dbReference type="Gene3D" id="3.20.20.300">
    <property type="entry name" value="Glycoside hydrolase, family 3, N-terminal domain"/>
    <property type="match status" value="1"/>
</dbReference>
<dbReference type="Proteomes" id="UP000215459">
    <property type="component" value="Unassembled WGS sequence"/>
</dbReference>
<dbReference type="AlphaFoldDB" id="A0A235B9M6"/>
<accession>A0A235B9M6</accession>
<comment type="similarity">
    <text evidence="2">Belongs to the glycosyl hydrolase 3 family.</text>
</comment>